<reference evidence="1" key="1">
    <citation type="journal article" date="2012" name="PLoS ONE">
        <title>Gene sets for utilization of primary and secondary nutrition supplies in the distal gut of endangered iberian lynx.</title>
        <authorList>
            <person name="Alcaide M."/>
            <person name="Messina E."/>
            <person name="Richter M."/>
            <person name="Bargiela R."/>
            <person name="Peplies J."/>
            <person name="Huws S.A."/>
            <person name="Newbold C.J."/>
            <person name="Golyshin P.N."/>
            <person name="Simon M.A."/>
            <person name="Lopez G."/>
            <person name="Yakimov M.M."/>
            <person name="Ferrer M."/>
        </authorList>
    </citation>
    <scope>NUCLEOTIDE SEQUENCE</scope>
</reference>
<dbReference type="EMBL" id="AMCI01005912">
    <property type="protein sequence ID" value="EJW95264.1"/>
    <property type="molecule type" value="Genomic_DNA"/>
</dbReference>
<accession>J9G6Y8</accession>
<proteinExistence type="predicted"/>
<evidence type="ECO:0000313" key="1">
    <source>
        <dbReference type="EMBL" id="EJW95264.1"/>
    </source>
</evidence>
<comment type="caution">
    <text evidence="1">The sequence shown here is derived from an EMBL/GenBank/DDBJ whole genome shotgun (WGS) entry which is preliminary data.</text>
</comment>
<sequence>MKAYQKESPHTVHLPKLTVTETELMQEEMTRKGVI</sequence>
<dbReference type="AlphaFoldDB" id="J9G6Y8"/>
<protein>
    <submittedName>
        <fullName evidence="1">Uncharacterized protein</fullName>
    </submittedName>
</protein>
<organism evidence="1">
    <name type="scientific">gut metagenome</name>
    <dbReference type="NCBI Taxonomy" id="749906"/>
    <lineage>
        <taxon>unclassified sequences</taxon>
        <taxon>metagenomes</taxon>
        <taxon>organismal metagenomes</taxon>
    </lineage>
</organism>
<name>J9G6Y8_9ZZZZ</name>
<gene>
    <name evidence="1" type="ORF">EVA_16632</name>
</gene>